<gene>
    <name evidence="11" type="primary">RvY_09346-1</name>
    <name evidence="11" type="synonym">RvY_09346.1</name>
    <name evidence="11" type="ORF">RvY_09346</name>
</gene>
<evidence type="ECO:0000256" key="9">
    <source>
        <dbReference type="SAM" id="MobiDB-lite"/>
    </source>
</evidence>
<dbReference type="InterPro" id="IPR051183">
    <property type="entry name" value="U1_U11-U12_snRNP_70-35kDa"/>
</dbReference>
<dbReference type="PANTHER" id="PTHR13952">
    <property type="entry name" value="U1 SMALL NUCLEAR RIBONUCLEOPROTEIN 70 KD"/>
    <property type="match status" value="1"/>
</dbReference>
<evidence type="ECO:0000256" key="4">
    <source>
        <dbReference type="ARBA" id="ARBA00022884"/>
    </source>
</evidence>
<dbReference type="PROSITE" id="PS50102">
    <property type="entry name" value="RRM"/>
    <property type="match status" value="1"/>
</dbReference>
<dbReference type="InterPro" id="IPR012677">
    <property type="entry name" value="Nucleotide-bd_a/b_plait_sf"/>
</dbReference>
<evidence type="ECO:0000256" key="3">
    <source>
        <dbReference type="ARBA" id="ARBA00021080"/>
    </source>
</evidence>
<dbReference type="GO" id="GO:0030619">
    <property type="term" value="F:U1 snRNA binding"/>
    <property type="evidence" value="ECO:0007669"/>
    <property type="project" value="InterPro"/>
</dbReference>
<reference evidence="11 12" key="1">
    <citation type="journal article" date="2016" name="Nat. Commun.">
        <title>Extremotolerant tardigrade genome and improved radiotolerance of human cultured cells by tardigrade-unique protein.</title>
        <authorList>
            <person name="Hashimoto T."/>
            <person name="Horikawa D.D."/>
            <person name="Saito Y."/>
            <person name="Kuwahara H."/>
            <person name="Kozuka-Hata H."/>
            <person name="Shin-I T."/>
            <person name="Minakuchi Y."/>
            <person name="Ohishi K."/>
            <person name="Motoyama A."/>
            <person name="Aizu T."/>
            <person name="Enomoto A."/>
            <person name="Kondo K."/>
            <person name="Tanaka S."/>
            <person name="Hara Y."/>
            <person name="Koshikawa S."/>
            <person name="Sagara H."/>
            <person name="Miura T."/>
            <person name="Yokobori S."/>
            <person name="Miyagawa K."/>
            <person name="Suzuki Y."/>
            <person name="Kubo T."/>
            <person name="Oyama M."/>
            <person name="Kohara Y."/>
            <person name="Fujiyama A."/>
            <person name="Arakawa K."/>
            <person name="Katayama T."/>
            <person name="Toyoda A."/>
            <person name="Kunieda T."/>
        </authorList>
    </citation>
    <scope>NUCLEOTIDE SEQUENCE [LARGE SCALE GENOMIC DNA]</scope>
    <source>
        <strain evidence="11 12">YOKOZUNA-1</strain>
    </source>
</reference>
<comment type="caution">
    <text evidence="11">The sequence shown here is derived from an EMBL/GenBank/DDBJ whole genome shotgun (WGS) entry which is preliminary data.</text>
</comment>
<evidence type="ECO:0000256" key="5">
    <source>
        <dbReference type="ARBA" id="ARBA00023242"/>
    </source>
</evidence>
<keyword evidence="6" id="KW-0687">Ribonucleoprotein</keyword>
<feature type="region of interest" description="Disordered" evidence="9">
    <location>
        <begin position="185"/>
        <end position="359"/>
    </location>
</feature>
<evidence type="ECO:0000313" key="11">
    <source>
        <dbReference type="EMBL" id="GAU98166.1"/>
    </source>
</evidence>
<dbReference type="InterPro" id="IPR022023">
    <property type="entry name" value="U1snRNP70_N"/>
</dbReference>
<dbReference type="FunFam" id="3.30.70.330:FF:000132">
    <property type="entry name" value="Small nuclear ribonucleoprotein U11/U12 subunit 35"/>
    <property type="match status" value="1"/>
</dbReference>
<feature type="compositionally biased region" description="Basic residues" evidence="9">
    <location>
        <begin position="189"/>
        <end position="198"/>
    </location>
</feature>
<evidence type="ECO:0000256" key="1">
    <source>
        <dbReference type="ARBA" id="ARBA00004123"/>
    </source>
</evidence>
<feature type="domain" description="RRM" evidence="10">
    <location>
        <begin position="102"/>
        <end position="180"/>
    </location>
</feature>
<sequence>MTACLPPNLLALFAPRDPIPYLPPVDKTTAEKKRAGYAGVGSLLSLFENSQESMATVRLESRDERRERKKREREEMMTYKLEQELARWDPHDNGEATADPFKTLFVSRLNFETSENKIRREFEQYGPVVSVKLVKDKKTEKSKGYAFIEFEREEDMRSAFKYADGKRIDGRKIIVDVERGRTIKDWKPRRLGGGRGGRKTGATDPDKPPVSSRDGENDRPPGGGPMRYDRDRDRNGRESSRNRSGPYDRPPMNRGPPNDRPPYGDRPGYGGGDRPGYGGSGGGGDRNGFQDRGPRERGGFNGRDRSEAPRDDRFRDRGGDDRGRDRDMRDRGDRNGDRNGGRDRRDNFNDRDRDRGRRY</sequence>
<accession>A0A1D1V927</accession>
<evidence type="ECO:0000256" key="8">
    <source>
        <dbReference type="PROSITE-ProRule" id="PRU00176"/>
    </source>
</evidence>
<dbReference type="GO" id="GO:0003729">
    <property type="term" value="F:mRNA binding"/>
    <property type="evidence" value="ECO:0007669"/>
    <property type="project" value="TreeGrafter"/>
</dbReference>
<keyword evidence="12" id="KW-1185">Reference proteome</keyword>
<dbReference type="GO" id="GO:0000398">
    <property type="term" value="P:mRNA splicing, via spliceosome"/>
    <property type="evidence" value="ECO:0007669"/>
    <property type="project" value="TreeGrafter"/>
</dbReference>
<evidence type="ECO:0000256" key="6">
    <source>
        <dbReference type="ARBA" id="ARBA00023274"/>
    </source>
</evidence>
<dbReference type="OrthoDB" id="272703at2759"/>
<dbReference type="CDD" id="cd12236">
    <property type="entry name" value="RRM_snRNP70"/>
    <property type="match status" value="1"/>
</dbReference>
<comment type="subcellular location">
    <subcellularLocation>
        <location evidence="1">Nucleus</location>
    </subcellularLocation>
</comment>
<keyword evidence="4 8" id="KW-0694">RNA-binding</keyword>
<dbReference type="InterPro" id="IPR035979">
    <property type="entry name" value="RBD_domain_sf"/>
</dbReference>
<dbReference type="SUPFAM" id="SSF54928">
    <property type="entry name" value="RNA-binding domain, RBD"/>
    <property type="match status" value="1"/>
</dbReference>
<feature type="compositionally biased region" description="Basic and acidic residues" evidence="9">
    <location>
        <begin position="288"/>
        <end position="359"/>
    </location>
</feature>
<evidence type="ECO:0000256" key="2">
    <source>
        <dbReference type="ARBA" id="ARBA00016996"/>
    </source>
</evidence>
<name>A0A1D1V927_RAMVA</name>
<proteinExistence type="predicted"/>
<dbReference type="GO" id="GO:0071004">
    <property type="term" value="C:U2-type prespliceosome"/>
    <property type="evidence" value="ECO:0007669"/>
    <property type="project" value="TreeGrafter"/>
</dbReference>
<keyword evidence="5" id="KW-0539">Nucleus</keyword>
<dbReference type="STRING" id="947166.A0A1D1V927"/>
<dbReference type="Proteomes" id="UP000186922">
    <property type="component" value="Unassembled WGS sequence"/>
</dbReference>
<dbReference type="Pfam" id="PF12220">
    <property type="entry name" value="U1snRNP70_N"/>
    <property type="match status" value="1"/>
</dbReference>
<feature type="compositionally biased region" description="Gly residues" evidence="9">
    <location>
        <begin position="267"/>
        <end position="286"/>
    </location>
</feature>
<dbReference type="Pfam" id="PF00076">
    <property type="entry name" value="RRM_1"/>
    <property type="match status" value="1"/>
</dbReference>
<protein>
    <recommendedName>
        <fullName evidence="2">U1 small nuclear ribonucleoprotein 70 kDa</fullName>
    </recommendedName>
    <alternativeName>
        <fullName evidence="7">U1 snRNP-binding protein homolog</fullName>
    </alternativeName>
    <alternativeName>
        <fullName evidence="3">U11/U12 small nuclear ribonucleoprotein 35 kDa protein</fullName>
    </alternativeName>
</protein>
<dbReference type="Gene3D" id="3.30.70.330">
    <property type="match status" value="1"/>
</dbReference>
<dbReference type="GO" id="GO:0071011">
    <property type="term" value="C:precatalytic spliceosome"/>
    <property type="evidence" value="ECO:0007669"/>
    <property type="project" value="TreeGrafter"/>
</dbReference>
<organism evidence="11 12">
    <name type="scientific">Ramazzottius varieornatus</name>
    <name type="common">Water bear</name>
    <name type="synonym">Tardigrade</name>
    <dbReference type="NCBI Taxonomy" id="947166"/>
    <lineage>
        <taxon>Eukaryota</taxon>
        <taxon>Metazoa</taxon>
        <taxon>Ecdysozoa</taxon>
        <taxon>Tardigrada</taxon>
        <taxon>Eutardigrada</taxon>
        <taxon>Parachela</taxon>
        <taxon>Hypsibioidea</taxon>
        <taxon>Ramazzottiidae</taxon>
        <taxon>Ramazzottius</taxon>
    </lineage>
</organism>
<dbReference type="GO" id="GO:0005685">
    <property type="term" value="C:U1 snRNP"/>
    <property type="evidence" value="ECO:0007669"/>
    <property type="project" value="TreeGrafter"/>
</dbReference>
<dbReference type="SMART" id="SM00360">
    <property type="entry name" value="RRM"/>
    <property type="match status" value="1"/>
</dbReference>
<dbReference type="PANTHER" id="PTHR13952:SF5">
    <property type="entry name" value="U1 SMALL NUCLEAR RIBONUCLEOPROTEIN 70 KDA"/>
    <property type="match status" value="1"/>
</dbReference>
<dbReference type="EMBL" id="BDGG01000004">
    <property type="protein sequence ID" value="GAU98166.1"/>
    <property type="molecule type" value="Genomic_DNA"/>
</dbReference>
<evidence type="ECO:0000259" key="10">
    <source>
        <dbReference type="PROSITE" id="PS50102"/>
    </source>
</evidence>
<evidence type="ECO:0000313" key="12">
    <source>
        <dbReference type="Proteomes" id="UP000186922"/>
    </source>
</evidence>
<evidence type="ECO:0000256" key="7">
    <source>
        <dbReference type="ARBA" id="ARBA00031739"/>
    </source>
</evidence>
<dbReference type="InterPro" id="IPR034143">
    <property type="entry name" value="snRNP70_RRM"/>
</dbReference>
<dbReference type="AlphaFoldDB" id="A0A1D1V927"/>
<dbReference type="InterPro" id="IPR000504">
    <property type="entry name" value="RRM_dom"/>
</dbReference>
<feature type="compositionally biased region" description="Basic and acidic residues" evidence="9">
    <location>
        <begin position="227"/>
        <end position="241"/>
    </location>
</feature>